<dbReference type="PANTHER" id="PTHR31286:SF178">
    <property type="entry name" value="DUF4283 DOMAIN-CONTAINING PROTEIN"/>
    <property type="match status" value="1"/>
</dbReference>
<feature type="compositionally biased region" description="Polar residues" evidence="1">
    <location>
        <begin position="298"/>
        <end position="308"/>
    </location>
</feature>
<accession>A0AAV9KF29</accession>
<dbReference type="PANTHER" id="PTHR31286">
    <property type="entry name" value="GLYCINE-RICH CELL WALL STRUCTURAL PROTEIN 1.8-LIKE"/>
    <property type="match status" value="1"/>
</dbReference>
<evidence type="ECO:0000259" key="2">
    <source>
        <dbReference type="Pfam" id="PF14111"/>
    </source>
</evidence>
<gene>
    <name evidence="3" type="ORF">R3W88_006280</name>
</gene>
<keyword evidence="4" id="KW-1185">Reference proteome</keyword>
<protein>
    <recommendedName>
        <fullName evidence="2">DUF4283 domain-containing protein</fullName>
    </recommendedName>
</protein>
<proteinExistence type="predicted"/>
<dbReference type="Pfam" id="PF14111">
    <property type="entry name" value="DUF4283"/>
    <property type="match status" value="1"/>
</dbReference>
<comment type="caution">
    <text evidence="3">The sequence shown here is derived from an EMBL/GenBank/DDBJ whole genome shotgun (WGS) entry which is preliminary data.</text>
</comment>
<evidence type="ECO:0000256" key="1">
    <source>
        <dbReference type="SAM" id="MobiDB-lite"/>
    </source>
</evidence>
<sequence>MTEEITERLHQFIQTEEEKEVVAIEIPDIQSSLKECEVSLFGKVISDKKVNCQGIKNTIHLAWGNPVGLKIKEIGYNFFQFSSKDKESMDSIRLGTPWLYDRYLVNVHPWELRLKSDSVVFNECNMWFQVWNVPLHRMSGDVGRKIGQALGGTIDVTRLKVMMNISKPLPRGKLIKLRWDTTWVKLRYENLPYTLKKDQFGAWLKAENRVASADYQRHKGVHSTEGHNLMKNKNSKLIEGKRDVGTGKSLIHIQEGVDLTNTQIGIKKDNAHKLCQNECKETAGLKGTDEDSLHRKNQTNCSLGDSNL</sequence>
<organism evidence="3 4">
    <name type="scientific">Solanum pinnatisectum</name>
    <name type="common">tansyleaf nightshade</name>
    <dbReference type="NCBI Taxonomy" id="50273"/>
    <lineage>
        <taxon>Eukaryota</taxon>
        <taxon>Viridiplantae</taxon>
        <taxon>Streptophyta</taxon>
        <taxon>Embryophyta</taxon>
        <taxon>Tracheophyta</taxon>
        <taxon>Spermatophyta</taxon>
        <taxon>Magnoliopsida</taxon>
        <taxon>eudicotyledons</taxon>
        <taxon>Gunneridae</taxon>
        <taxon>Pentapetalae</taxon>
        <taxon>asterids</taxon>
        <taxon>lamiids</taxon>
        <taxon>Solanales</taxon>
        <taxon>Solanaceae</taxon>
        <taxon>Solanoideae</taxon>
        <taxon>Solaneae</taxon>
        <taxon>Solanum</taxon>
    </lineage>
</organism>
<dbReference type="EMBL" id="JAWPEI010000011">
    <property type="protein sequence ID" value="KAK4711767.1"/>
    <property type="molecule type" value="Genomic_DNA"/>
</dbReference>
<dbReference type="InterPro" id="IPR040256">
    <property type="entry name" value="At4g02000-like"/>
</dbReference>
<feature type="domain" description="DUF4283" evidence="2">
    <location>
        <begin position="34"/>
        <end position="115"/>
    </location>
</feature>
<evidence type="ECO:0000313" key="3">
    <source>
        <dbReference type="EMBL" id="KAK4711767.1"/>
    </source>
</evidence>
<dbReference type="AlphaFoldDB" id="A0AAV9KF29"/>
<evidence type="ECO:0000313" key="4">
    <source>
        <dbReference type="Proteomes" id="UP001311915"/>
    </source>
</evidence>
<dbReference type="InterPro" id="IPR025558">
    <property type="entry name" value="DUF4283"/>
</dbReference>
<dbReference type="Proteomes" id="UP001311915">
    <property type="component" value="Unassembled WGS sequence"/>
</dbReference>
<reference evidence="3 4" key="1">
    <citation type="submission" date="2023-10" db="EMBL/GenBank/DDBJ databases">
        <title>Genome-Wide Identification Analysis in wild type Solanum Pinnatisectum Reveals Some Genes Defensing Phytophthora Infestans.</title>
        <authorList>
            <person name="Sun C."/>
        </authorList>
    </citation>
    <scope>NUCLEOTIDE SEQUENCE [LARGE SCALE GENOMIC DNA]</scope>
    <source>
        <strain evidence="3">LQN</strain>
        <tissue evidence="3">Leaf</tissue>
    </source>
</reference>
<feature type="region of interest" description="Disordered" evidence="1">
    <location>
        <begin position="286"/>
        <end position="308"/>
    </location>
</feature>
<name>A0AAV9KF29_9SOLN</name>